<keyword evidence="1" id="KW-1133">Transmembrane helix</keyword>
<sequence>MWKRKKRPLPQWKEKLAGGIGNGIQRVQQRWAGFMNAKTKGWSRRQQKIYTTGFVLVMFAISSMLLVTEINQPALEMPATLPPMVAKPPSTGFEPHITGQEAAAIKRFLQRVDSLNATPSGRDTVAAIERRRPGFLDSLRYVERNLSQFMR</sequence>
<gene>
    <name evidence="2" type="ORF">SAMN04488122_0879</name>
</gene>
<reference evidence="3" key="1">
    <citation type="submission" date="2016-10" db="EMBL/GenBank/DDBJ databases">
        <authorList>
            <person name="Varghese N."/>
            <person name="Submissions S."/>
        </authorList>
    </citation>
    <scope>NUCLEOTIDE SEQUENCE [LARGE SCALE GENOMIC DNA]</scope>
    <source>
        <strain evidence="3">DSM 3695</strain>
    </source>
</reference>
<dbReference type="STRING" id="29529.SAMN04488122_0879"/>
<organism evidence="2 3">
    <name type="scientific">Chitinophaga arvensicola</name>
    <dbReference type="NCBI Taxonomy" id="29529"/>
    <lineage>
        <taxon>Bacteria</taxon>
        <taxon>Pseudomonadati</taxon>
        <taxon>Bacteroidota</taxon>
        <taxon>Chitinophagia</taxon>
        <taxon>Chitinophagales</taxon>
        <taxon>Chitinophagaceae</taxon>
        <taxon>Chitinophaga</taxon>
    </lineage>
</organism>
<keyword evidence="1" id="KW-0472">Membrane</keyword>
<dbReference type="OrthoDB" id="670725at2"/>
<keyword evidence="1" id="KW-0812">Transmembrane</keyword>
<feature type="transmembrane region" description="Helical" evidence="1">
    <location>
        <begin position="49"/>
        <end position="67"/>
    </location>
</feature>
<proteinExistence type="predicted"/>
<evidence type="ECO:0000313" key="2">
    <source>
        <dbReference type="EMBL" id="SEW15812.1"/>
    </source>
</evidence>
<evidence type="ECO:0000313" key="3">
    <source>
        <dbReference type="Proteomes" id="UP000199310"/>
    </source>
</evidence>
<accession>A0A1I0PN82</accession>
<keyword evidence="3" id="KW-1185">Reference proteome</keyword>
<dbReference type="RefSeq" id="WP_089891064.1">
    <property type="nucleotide sequence ID" value="NZ_FOJG01000001.1"/>
</dbReference>
<evidence type="ECO:0000256" key="1">
    <source>
        <dbReference type="SAM" id="Phobius"/>
    </source>
</evidence>
<name>A0A1I0PN82_9BACT</name>
<dbReference type="Proteomes" id="UP000199310">
    <property type="component" value="Unassembled WGS sequence"/>
</dbReference>
<dbReference type="EMBL" id="FOJG01000001">
    <property type="protein sequence ID" value="SEW15812.1"/>
    <property type="molecule type" value="Genomic_DNA"/>
</dbReference>
<dbReference type="AlphaFoldDB" id="A0A1I0PN82"/>
<protein>
    <submittedName>
        <fullName evidence="2">Uncharacterized protein</fullName>
    </submittedName>
</protein>